<sequence>MSVPHDDSAGKTSSKLCRLSTFKAWICIPRSFVLSDLEIIADLQEFSKIAPLSKDESKKLMDSPLCCHKCSFLAANMPKLKTHLVTHLKEVD</sequence>
<name>A0A7R9HSC6_9NEOP</name>
<dbReference type="Gene3D" id="3.30.428.10">
    <property type="entry name" value="HIT-like"/>
    <property type="match status" value="1"/>
</dbReference>
<evidence type="ECO:0000313" key="2">
    <source>
        <dbReference type="EMBL" id="CAD7433145.1"/>
    </source>
</evidence>
<dbReference type="EMBL" id="OB796172">
    <property type="protein sequence ID" value="CAD7433145.1"/>
    <property type="molecule type" value="Genomic_DNA"/>
</dbReference>
<organism evidence="2">
    <name type="scientific">Timema monikensis</name>
    <dbReference type="NCBI Taxonomy" id="170555"/>
    <lineage>
        <taxon>Eukaryota</taxon>
        <taxon>Metazoa</taxon>
        <taxon>Ecdysozoa</taxon>
        <taxon>Arthropoda</taxon>
        <taxon>Hexapoda</taxon>
        <taxon>Insecta</taxon>
        <taxon>Pterygota</taxon>
        <taxon>Neoptera</taxon>
        <taxon>Polyneoptera</taxon>
        <taxon>Phasmatodea</taxon>
        <taxon>Timematodea</taxon>
        <taxon>Timematoidea</taxon>
        <taxon>Timematidae</taxon>
        <taxon>Timema</taxon>
    </lineage>
</organism>
<evidence type="ECO:0000259" key="1">
    <source>
        <dbReference type="Pfam" id="PF16278"/>
    </source>
</evidence>
<accession>A0A7R9HSC6</accession>
<proteinExistence type="predicted"/>
<dbReference type="AlphaFoldDB" id="A0A7R9HSC6"/>
<protein>
    <recommendedName>
        <fullName evidence="1">Aprataxin C2HE/C2H2/C2HC zinc finger domain-containing protein</fullName>
    </recommendedName>
</protein>
<feature type="domain" description="Aprataxin C2HE/C2H2/C2HC zinc finger" evidence="1">
    <location>
        <begin position="38"/>
        <end position="89"/>
    </location>
</feature>
<dbReference type="InterPro" id="IPR036265">
    <property type="entry name" value="HIT-like_sf"/>
</dbReference>
<gene>
    <name evidence="2" type="ORF">TMSB3V08_LOCUS9831</name>
</gene>
<dbReference type="Pfam" id="PF16278">
    <property type="entry name" value="zf-C2HE"/>
    <property type="match status" value="1"/>
</dbReference>
<dbReference type="InterPro" id="IPR032566">
    <property type="entry name" value="Znf-C2HE"/>
</dbReference>
<reference evidence="2" key="1">
    <citation type="submission" date="2020-11" db="EMBL/GenBank/DDBJ databases">
        <authorList>
            <person name="Tran Van P."/>
        </authorList>
    </citation>
    <scope>NUCLEOTIDE SEQUENCE</scope>
</reference>